<sequence length="199" mass="22382">MRMVYETIQSVSAYYLACLRQLQLGSYSSSYGTLINDARVVQPLRQCLNGALSGNRKTKRVASEISIALNEQEVNSFNQVNALLQKSAQLANPRDDATFCLFVDASDEGRASILTQVAVWKPGVASVIEMEGSYHVKITSCCLVALTFSVTIPTSYMYSPLDARQRNTLWVSYCVRSVKWMVFRYTIVHIDGTHNFWEI</sequence>
<evidence type="ECO:0000313" key="2">
    <source>
        <dbReference type="Proteomes" id="UP000198211"/>
    </source>
</evidence>
<dbReference type="AlphaFoldDB" id="A0A225VTX5"/>
<dbReference type="SUPFAM" id="SSF56672">
    <property type="entry name" value="DNA/RNA polymerases"/>
    <property type="match status" value="1"/>
</dbReference>
<proteinExistence type="predicted"/>
<reference evidence="2" key="1">
    <citation type="submission" date="2017-03" db="EMBL/GenBank/DDBJ databases">
        <title>Phytopthora megakarya and P. palmivora, two closely related causual agents of cacao black pod achieved similar genome size and gene model numbers by different mechanisms.</title>
        <authorList>
            <person name="Ali S."/>
            <person name="Shao J."/>
            <person name="Larry D.J."/>
            <person name="Kronmiller B."/>
            <person name="Shen D."/>
            <person name="Strem M.D."/>
            <person name="Melnick R.L."/>
            <person name="Guiltinan M.J."/>
            <person name="Tyler B.M."/>
            <person name="Meinhardt L.W."/>
            <person name="Bailey B.A."/>
        </authorList>
    </citation>
    <scope>NUCLEOTIDE SEQUENCE [LARGE SCALE GENOMIC DNA]</scope>
    <source>
        <strain evidence="2">zdho120</strain>
    </source>
</reference>
<organism evidence="1 2">
    <name type="scientific">Phytophthora megakarya</name>
    <dbReference type="NCBI Taxonomy" id="4795"/>
    <lineage>
        <taxon>Eukaryota</taxon>
        <taxon>Sar</taxon>
        <taxon>Stramenopiles</taxon>
        <taxon>Oomycota</taxon>
        <taxon>Peronosporomycetes</taxon>
        <taxon>Peronosporales</taxon>
        <taxon>Peronosporaceae</taxon>
        <taxon>Phytophthora</taxon>
    </lineage>
</organism>
<name>A0A225VTX5_9STRA</name>
<evidence type="ECO:0008006" key="3">
    <source>
        <dbReference type="Google" id="ProtNLM"/>
    </source>
</evidence>
<evidence type="ECO:0000313" key="1">
    <source>
        <dbReference type="EMBL" id="OWZ08257.1"/>
    </source>
</evidence>
<dbReference type="Proteomes" id="UP000198211">
    <property type="component" value="Unassembled WGS sequence"/>
</dbReference>
<accession>A0A225VTX5</accession>
<dbReference type="EMBL" id="NBNE01003216">
    <property type="protein sequence ID" value="OWZ08257.1"/>
    <property type="molecule type" value="Genomic_DNA"/>
</dbReference>
<keyword evidence="2" id="KW-1185">Reference proteome</keyword>
<protein>
    <recommendedName>
        <fullName evidence="3">Reverse transcriptase/retrotransposon-derived protein RNase H-like domain-containing protein</fullName>
    </recommendedName>
</protein>
<comment type="caution">
    <text evidence="1">The sequence shown here is derived from an EMBL/GenBank/DDBJ whole genome shotgun (WGS) entry which is preliminary data.</text>
</comment>
<gene>
    <name evidence="1" type="ORF">PHMEG_00019226</name>
</gene>
<dbReference type="InterPro" id="IPR043502">
    <property type="entry name" value="DNA/RNA_pol_sf"/>
</dbReference>